<evidence type="ECO:0000313" key="1">
    <source>
        <dbReference type="EMBL" id="EKC70485.1"/>
    </source>
</evidence>
<feature type="non-terminal residue" evidence="1">
    <location>
        <position position="51"/>
    </location>
</feature>
<proteinExistence type="predicted"/>
<dbReference type="EMBL" id="AJWZ01002614">
    <property type="protein sequence ID" value="EKC70485.1"/>
    <property type="molecule type" value="Genomic_DNA"/>
</dbReference>
<organism evidence="1">
    <name type="scientific">human gut metagenome</name>
    <dbReference type="NCBI Taxonomy" id="408170"/>
    <lineage>
        <taxon>unclassified sequences</taxon>
        <taxon>metagenomes</taxon>
        <taxon>organismal metagenomes</taxon>
    </lineage>
</organism>
<gene>
    <name evidence="1" type="ORF">OBE_03868</name>
</gene>
<dbReference type="AlphaFoldDB" id="K1TWE6"/>
<reference evidence="1" key="1">
    <citation type="journal article" date="2013" name="Environ. Microbiol.">
        <title>Microbiota from the distal guts of lean and obese adolescents exhibit partial functional redundancy besides clear differences in community structure.</title>
        <authorList>
            <person name="Ferrer M."/>
            <person name="Ruiz A."/>
            <person name="Lanza F."/>
            <person name="Haange S.B."/>
            <person name="Oberbach A."/>
            <person name="Till H."/>
            <person name="Bargiela R."/>
            <person name="Campoy C."/>
            <person name="Segura M.T."/>
            <person name="Richter M."/>
            <person name="von Bergen M."/>
            <person name="Seifert J."/>
            <person name="Suarez A."/>
        </authorList>
    </citation>
    <scope>NUCLEOTIDE SEQUENCE</scope>
</reference>
<name>K1TWE6_9ZZZZ</name>
<protein>
    <submittedName>
        <fullName evidence="1">Uncharacterized protein</fullName>
    </submittedName>
</protein>
<comment type="caution">
    <text evidence="1">The sequence shown here is derived from an EMBL/GenBank/DDBJ whole genome shotgun (WGS) entry which is preliminary data.</text>
</comment>
<sequence>MEKWYVAAKKADFDKWAKEFHISPVTARILRNRDLTEESEIQKFLYGKLED</sequence>
<accession>K1TWE6</accession>